<dbReference type="InterPro" id="IPR001851">
    <property type="entry name" value="ABC_transp_permease"/>
</dbReference>
<evidence type="ECO:0000256" key="6">
    <source>
        <dbReference type="ARBA" id="ARBA00022840"/>
    </source>
</evidence>
<evidence type="ECO:0000256" key="9">
    <source>
        <dbReference type="SAM" id="Phobius"/>
    </source>
</evidence>
<dbReference type="Pfam" id="PF02653">
    <property type="entry name" value="BPD_transp_2"/>
    <property type="match status" value="1"/>
</dbReference>
<name>A0A4R7C442_9HYPH</name>
<keyword evidence="7 9" id="KW-1133">Transmembrane helix</keyword>
<evidence type="ECO:0000256" key="3">
    <source>
        <dbReference type="ARBA" id="ARBA00022475"/>
    </source>
</evidence>
<comment type="caution">
    <text evidence="11">The sequence shown here is derived from an EMBL/GenBank/DDBJ whole genome shotgun (WGS) entry which is preliminary data.</text>
</comment>
<dbReference type="InterPro" id="IPR032823">
    <property type="entry name" value="BCA_ABC_TP_C"/>
</dbReference>
<keyword evidence="5" id="KW-0547">Nucleotide-binding</keyword>
<gene>
    <name evidence="11" type="ORF">EV668_0422</name>
</gene>
<dbReference type="GO" id="GO:0005886">
    <property type="term" value="C:plasma membrane"/>
    <property type="evidence" value="ECO:0007669"/>
    <property type="project" value="UniProtKB-SubCell"/>
</dbReference>
<dbReference type="InterPro" id="IPR027417">
    <property type="entry name" value="P-loop_NTPase"/>
</dbReference>
<dbReference type="PANTHER" id="PTHR45772">
    <property type="entry name" value="CONSERVED COMPONENT OF ABC TRANSPORTER FOR NATURAL AMINO ACIDS-RELATED"/>
    <property type="match status" value="1"/>
</dbReference>
<dbReference type="InterPro" id="IPR003439">
    <property type="entry name" value="ABC_transporter-like_ATP-bd"/>
</dbReference>
<dbReference type="GO" id="GO:0005524">
    <property type="term" value="F:ATP binding"/>
    <property type="evidence" value="ECO:0007669"/>
    <property type="project" value="UniProtKB-KW"/>
</dbReference>
<dbReference type="PROSITE" id="PS50893">
    <property type="entry name" value="ABC_TRANSPORTER_2"/>
    <property type="match status" value="1"/>
</dbReference>
<evidence type="ECO:0000256" key="8">
    <source>
        <dbReference type="ARBA" id="ARBA00023136"/>
    </source>
</evidence>
<feature type="transmembrane region" description="Helical" evidence="9">
    <location>
        <begin position="59"/>
        <end position="91"/>
    </location>
</feature>
<feature type="transmembrane region" description="Helical" evidence="9">
    <location>
        <begin position="134"/>
        <end position="156"/>
    </location>
</feature>
<dbReference type="SMART" id="SM00382">
    <property type="entry name" value="AAA"/>
    <property type="match status" value="1"/>
</dbReference>
<dbReference type="RefSeq" id="WP_133768192.1">
    <property type="nucleotide sequence ID" value="NZ_SNZR01000011.1"/>
</dbReference>
<keyword evidence="12" id="KW-1185">Reference proteome</keyword>
<feature type="transmembrane region" description="Helical" evidence="9">
    <location>
        <begin position="298"/>
        <end position="321"/>
    </location>
</feature>
<dbReference type="CDD" id="cd06581">
    <property type="entry name" value="TM_PBP1_LivM_like"/>
    <property type="match status" value="1"/>
</dbReference>
<keyword evidence="3" id="KW-1003">Cell membrane</keyword>
<feature type="transmembrane region" description="Helical" evidence="9">
    <location>
        <begin position="265"/>
        <end position="291"/>
    </location>
</feature>
<dbReference type="OrthoDB" id="9805029at2"/>
<sequence length="609" mass="63343">MSVRPSAEADPVLGAAEAAGTPSRTGWRKAWPFLLILAITAAVPLAGNDYWTLIATRAAIYWVLVSGLNLIIGFAGQLAIGYVALLLVGAYTTSVLASGNLGFALPSFAALGAAGAFGAVVGVIVGLPALRLRTFYFAITTLGFATIVTQIALAWQDVTGGGVGIVGPEMPAPFDSRIGFFVLCLAAASLCTWMTLNVAASRHGRALVAVRDADVAAEAVGISKPRLLVSIFLFAGAVAAIAGGLFASLQTYITPDAFTFELSLLFFIAVLIGGRGSVLGPLLGTIILTILPEFAAPLAAWAAFLYAALLLVIVLVVPGGIADLLDVASRRPLPPERAIMPRPAALATLLETPAGKPASEPMVLKGIELSFGALKAVDGVDLVIEPGTVHGLIGPNGSGKTTTLNVVSGYYRPQAGSARIGGCELLAEPPEARARLGIARTFQTPRIVGEASVIENVMIGGTVLGHATLAEALLALPRHRADEVRLREDARLALRAVGLEGLDEVRASRLQHSELRFMEIARALMVRPAFLLLDEPAAGLSTQEIKRLGALVSDVAARGTGVLLVEHHADLIFDICHHVTVLNLGQVLAAGTPAEIRTHKEVVSAYLGA</sequence>
<dbReference type="InterPro" id="IPR043428">
    <property type="entry name" value="LivM-like"/>
</dbReference>
<evidence type="ECO:0000256" key="5">
    <source>
        <dbReference type="ARBA" id="ARBA00022741"/>
    </source>
</evidence>
<protein>
    <submittedName>
        <fullName evidence="11">Amino acid/amide ABC transporter membrane protein 2 (HAAT family) /amino acid/amide ABC transporter ATP-binding protein 1 (HAAT family)</fullName>
    </submittedName>
</protein>
<feature type="transmembrane region" description="Helical" evidence="9">
    <location>
        <begin position="103"/>
        <end position="127"/>
    </location>
</feature>
<dbReference type="Proteomes" id="UP000295122">
    <property type="component" value="Unassembled WGS sequence"/>
</dbReference>
<feature type="domain" description="ABC transporter" evidence="10">
    <location>
        <begin position="362"/>
        <end position="609"/>
    </location>
</feature>
<dbReference type="InterPro" id="IPR003593">
    <property type="entry name" value="AAA+_ATPase"/>
</dbReference>
<proteinExistence type="predicted"/>
<feature type="transmembrane region" description="Helical" evidence="9">
    <location>
        <begin position="176"/>
        <end position="196"/>
    </location>
</feature>
<accession>A0A4R7C442</accession>
<dbReference type="Pfam" id="PF12399">
    <property type="entry name" value="BCA_ABC_TP_C"/>
    <property type="match status" value="1"/>
</dbReference>
<evidence type="ECO:0000313" key="11">
    <source>
        <dbReference type="EMBL" id="TDR93168.1"/>
    </source>
</evidence>
<dbReference type="PANTHER" id="PTHR45772:SF1">
    <property type="entry name" value="ABC TRANSPORTER ATP-BINDING PROTEIN"/>
    <property type="match status" value="1"/>
</dbReference>
<evidence type="ECO:0000256" key="1">
    <source>
        <dbReference type="ARBA" id="ARBA00004651"/>
    </source>
</evidence>
<keyword evidence="4 9" id="KW-0812">Transmembrane</keyword>
<evidence type="ECO:0000256" key="7">
    <source>
        <dbReference type="ARBA" id="ARBA00022989"/>
    </source>
</evidence>
<dbReference type="Pfam" id="PF00005">
    <property type="entry name" value="ABC_tran"/>
    <property type="match status" value="1"/>
</dbReference>
<evidence type="ECO:0000256" key="4">
    <source>
        <dbReference type="ARBA" id="ARBA00022692"/>
    </source>
</evidence>
<dbReference type="SUPFAM" id="SSF52540">
    <property type="entry name" value="P-loop containing nucleoside triphosphate hydrolases"/>
    <property type="match status" value="1"/>
</dbReference>
<dbReference type="Gene3D" id="3.40.50.300">
    <property type="entry name" value="P-loop containing nucleotide triphosphate hydrolases"/>
    <property type="match status" value="1"/>
</dbReference>
<keyword evidence="6 11" id="KW-0067">ATP-binding</keyword>
<evidence type="ECO:0000256" key="2">
    <source>
        <dbReference type="ARBA" id="ARBA00022448"/>
    </source>
</evidence>
<evidence type="ECO:0000259" key="10">
    <source>
        <dbReference type="PROSITE" id="PS50893"/>
    </source>
</evidence>
<feature type="transmembrane region" description="Helical" evidence="9">
    <location>
        <begin position="227"/>
        <end position="253"/>
    </location>
</feature>
<organism evidence="11 12">
    <name type="scientific">Enterovirga rhinocerotis</name>
    <dbReference type="NCBI Taxonomy" id="1339210"/>
    <lineage>
        <taxon>Bacteria</taxon>
        <taxon>Pseudomonadati</taxon>
        <taxon>Pseudomonadota</taxon>
        <taxon>Alphaproteobacteria</taxon>
        <taxon>Hyphomicrobiales</taxon>
        <taxon>Methylobacteriaceae</taxon>
        <taxon>Enterovirga</taxon>
    </lineage>
</organism>
<feature type="transmembrane region" description="Helical" evidence="9">
    <location>
        <begin position="30"/>
        <end position="47"/>
    </location>
</feature>
<keyword evidence="2" id="KW-0813">Transport</keyword>
<dbReference type="GO" id="GO:0016887">
    <property type="term" value="F:ATP hydrolysis activity"/>
    <property type="evidence" value="ECO:0007669"/>
    <property type="project" value="InterPro"/>
</dbReference>
<dbReference type="AlphaFoldDB" id="A0A4R7C442"/>
<dbReference type="InterPro" id="IPR051120">
    <property type="entry name" value="ABC_AA/LPS_Transport"/>
</dbReference>
<evidence type="ECO:0000313" key="12">
    <source>
        <dbReference type="Proteomes" id="UP000295122"/>
    </source>
</evidence>
<dbReference type="EMBL" id="SNZR01000011">
    <property type="protein sequence ID" value="TDR93168.1"/>
    <property type="molecule type" value="Genomic_DNA"/>
</dbReference>
<dbReference type="CDD" id="cd03219">
    <property type="entry name" value="ABC_Mj1267_LivG_branched"/>
    <property type="match status" value="1"/>
</dbReference>
<keyword evidence="8 9" id="KW-0472">Membrane</keyword>
<reference evidence="11 12" key="1">
    <citation type="submission" date="2019-03" db="EMBL/GenBank/DDBJ databases">
        <title>Genomic Encyclopedia of Type Strains, Phase IV (KMG-IV): sequencing the most valuable type-strain genomes for metagenomic binning, comparative biology and taxonomic classification.</title>
        <authorList>
            <person name="Goeker M."/>
        </authorList>
    </citation>
    <scope>NUCLEOTIDE SEQUENCE [LARGE SCALE GENOMIC DNA]</scope>
    <source>
        <strain evidence="11 12">DSM 25903</strain>
    </source>
</reference>
<comment type="subcellular location">
    <subcellularLocation>
        <location evidence="1">Cell membrane</location>
        <topology evidence="1">Multi-pass membrane protein</topology>
    </subcellularLocation>
</comment>
<dbReference type="GO" id="GO:0015658">
    <property type="term" value="F:branched-chain amino acid transmembrane transporter activity"/>
    <property type="evidence" value="ECO:0007669"/>
    <property type="project" value="InterPro"/>
</dbReference>